<feature type="region of interest" description="Disordered" evidence="1">
    <location>
        <begin position="234"/>
        <end position="275"/>
    </location>
</feature>
<gene>
    <name evidence="2" type="ORF">MG3_04232</name>
</gene>
<feature type="compositionally biased region" description="Acidic residues" evidence="1">
    <location>
        <begin position="185"/>
        <end position="198"/>
    </location>
</feature>
<feature type="compositionally biased region" description="Polar residues" evidence="1">
    <location>
        <begin position="691"/>
        <end position="710"/>
    </location>
</feature>
<feature type="compositionally biased region" description="Acidic residues" evidence="1">
    <location>
        <begin position="55"/>
        <end position="78"/>
    </location>
</feature>
<proteinExistence type="predicted"/>
<comment type="caution">
    <text evidence="2">The sequence shown here is derived from an EMBL/GenBank/DDBJ whole genome shotgun (WGS) entry which is preliminary data.</text>
</comment>
<feature type="compositionally biased region" description="Polar residues" evidence="1">
    <location>
        <begin position="1"/>
        <end position="22"/>
    </location>
</feature>
<feature type="compositionally biased region" description="Basic residues" evidence="1">
    <location>
        <begin position="536"/>
        <end position="546"/>
    </location>
</feature>
<feature type="compositionally biased region" description="Acidic residues" evidence="1">
    <location>
        <begin position="125"/>
        <end position="138"/>
    </location>
</feature>
<sequence length="887" mass="99129">MGYKNSDNTNNKFSRKSMSPSFTGGKGRKTVGKKVKKTIPRKTVNWSSYDVNSDSNEDSDEESENENDSDNDDEDDDETEHHHLDGLYSLMGKRPHDSSSNGDDDDDDDDDNNNKNIFSSTSSDGDSDEAMFSSSDDDSDVDFVKLQAQQKAHALKIAKARKGLKSKPKNESNDNAIASSSESESNSESDNEDDDDDVVSLKKLKPRKKSFLKYGRRRSDAVLPDINFKFEFDTGENDELEAGNQETHIKEPEEEDIGEEVDYSPENPVDSNNVPSLEFEFDHHLIEVPKINEEELNSDEDYEIDDNELLATLQAENDAEEFLPPITKGNSQPQRNDSLISSTIEEEENDNDNEEASKGGDGENDDDDDDDDDENDPFLKEEEKYLVNEFETNGFDENEEDEDEDDLHTFDSDFSTTNRIVNSFKGIGEDRSKPIVKYESSVSGGSDYDEDDYIDLINFDVPLFDDKNGHLDGGKKNSHHKGNTDKLKKDKVKQRANSNHNSDEDDDSYLWNYFFSSDNDSSSEETDDKNNSKTVNKSRKNKKNKKALTNNAITGADELFEQIENDNTFKSKSKSNHHGNSLYKAYSDSPMTIQDLEAEIRAGADDDDDDDDDYDSSESTDVDESLPKSSSNNNLVGSSKKATEVLSSKTADYRPPKLGSWVTVDCKPFGVIDGLSTRTLQLNKSQEPRSAAQSGTSHSTSIVNSSNGSGLGLPTTSIASSLAANPRKSIVVGPTNVPSSMISSDDSALGLDELLNVSELDNDDENDVKIWRDFNNNQNKKKIPLGAFRNKSVLYNNHIYQDDQHHHLHRRNSNADKKFNGSGHIKKQQPIRRQSQSKIERRRASIVEAVSQGYRPTKSGLFSETALADVEELLGDDRDLMELIQGL</sequence>
<feature type="compositionally biased region" description="Acidic residues" evidence="1">
    <location>
        <begin position="362"/>
        <end position="376"/>
    </location>
</feature>
<evidence type="ECO:0000313" key="3">
    <source>
        <dbReference type="Proteomes" id="UP000030161"/>
    </source>
</evidence>
<feature type="compositionally biased region" description="Low complexity" evidence="1">
    <location>
        <begin position="173"/>
        <end position="184"/>
    </location>
</feature>
<organism evidence="2 3">
    <name type="scientific">Candida albicans P78048</name>
    <dbReference type="NCBI Taxonomy" id="1094989"/>
    <lineage>
        <taxon>Eukaryota</taxon>
        <taxon>Fungi</taxon>
        <taxon>Dikarya</taxon>
        <taxon>Ascomycota</taxon>
        <taxon>Saccharomycotina</taxon>
        <taxon>Pichiomycetes</taxon>
        <taxon>Debaryomycetaceae</taxon>
        <taxon>Candida/Lodderomyces clade</taxon>
        <taxon>Candida</taxon>
    </lineage>
</organism>
<feature type="compositionally biased region" description="Basic residues" evidence="1">
    <location>
        <begin position="26"/>
        <end position="40"/>
    </location>
</feature>
<feature type="compositionally biased region" description="Acidic residues" evidence="1">
    <location>
        <begin position="394"/>
        <end position="406"/>
    </location>
</feature>
<feature type="compositionally biased region" description="Acidic residues" evidence="1">
    <location>
        <begin position="102"/>
        <end position="111"/>
    </location>
</feature>
<feature type="region of interest" description="Disordered" evidence="1">
    <location>
        <begin position="467"/>
        <end position="641"/>
    </location>
</feature>
<feature type="region of interest" description="Disordered" evidence="1">
    <location>
        <begin position="1"/>
        <end position="138"/>
    </location>
</feature>
<feature type="compositionally biased region" description="Polar residues" evidence="1">
    <location>
        <begin position="328"/>
        <end position="343"/>
    </location>
</feature>
<feature type="region of interest" description="Disordered" evidence="1">
    <location>
        <begin position="682"/>
        <end position="710"/>
    </location>
</feature>
<dbReference type="GO" id="GO:0060962">
    <property type="term" value="P:regulation of ribosomal protein gene transcription by RNA polymerase II"/>
    <property type="evidence" value="ECO:0007669"/>
    <property type="project" value="InterPro"/>
</dbReference>
<evidence type="ECO:0008006" key="4">
    <source>
        <dbReference type="Google" id="ProtNLM"/>
    </source>
</evidence>
<feature type="compositionally biased region" description="Acidic residues" evidence="1">
    <location>
        <begin position="344"/>
        <end position="354"/>
    </location>
</feature>
<feature type="compositionally biased region" description="Basic residues" evidence="1">
    <location>
        <begin position="153"/>
        <end position="167"/>
    </location>
</feature>
<feature type="region of interest" description="Disordered" evidence="1">
    <location>
        <begin position="150"/>
        <end position="202"/>
    </location>
</feature>
<protein>
    <recommendedName>
        <fullName evidence="4">Transcriptional regulator IFH1</fullName>
    </recommendedName>
</protein>
<feature type="region of interest" description="Disordered" evidence="1">
    <location>
        <begin position="815"/>
        <end position="839"/>
    </location>
</feature>
<dbReference type="PANTHER" id="PTHR28057">
    <property type="entry name" value="PROTEIN IFH1-RELATED"/>
    <property type="match status" value="1"/>
</dbReference>
<dbReference type="AlphaFoldDB" id="A0AB34PQX2"/>
<dbReference type="Proteomes" id="UP000030161">
    <property type="component" value="Unassembled WGS sequence"/>
</dbReference>
<accession>A0AB34PQX2</accession>
<feature type="compositionally biased region" description="Polar residues" evidence="1">
    <location>
        <begin position="627"/>
        <end position="637"/>
    </location>
</feature>
<dbReference type="EMBL" id="AJIX01000028">
    <property type="protein sequence ID" value="KGR08673.1"/>
    <property type="molecule type" value="Genomic_DNA"/>
</dbReference>
<feature type="compositionally biased region" description="Polar residues" evidence="1">
    <location>
        <begin position="115"/>
        <end position="124"/>
    </location>
</feature>
<dbReference type="InterPro" id="IPR018837">
    <property type="entry name" value="TF_CRF1/IFH1"/>
</dbReference>
<dbReference type="PANTHER" id="PTHR28057:SF1">
    <property type="entry name" value="PROTEIN IFH1-RELATED"/>
    <property type="match status" value="1"/>
</dbReference>
<feature type="compositionally biased region" description="Acidic residues" evidence="1">
    <location>
        <begin position="294"/>
        <end position="308"/>
    </location>
</feature>
<name>A0AB34PQX2_CANAX</name>
<feature type="region of interest" description="Disordered" evidence="1">
    <location>
        <begin position="291"/>
        <end position="412"/>
    </location>
</feature>
<dbReference type="GO" id="GO:0003712">
    <property type="term" value="F:transcription coregulator activity"/>
    <property type="evidence" value="ECO:0007669"/>
    <property type="project" value="InterPro"/>
</dbReference>
<feature type="compositionally biased region" description="Acidic residues" evidence="1">
    <location>
        <begin position="605"/>
        <end position="624"/>
    </location>
</feature>
<reference evidence="2 3" key="1">
    <citation type="submission" date="2013-12" db="EMBL/GenBank/DDBJ databases">
        <title>The Genome Sequence of Candida albicans P78048.</title>
        <authorList>
            <consortium name="The Broad Institute Genome Sequencing Platform"/>
            <consortium name="The Broad Institute Genome Sequencing Center for Infectious Disease"/>
            <person name="Cuomo C."/>
            <person name="Bennett R."/>
            <person name="Hirakawa M."/>
            <person name="Noverr M."/>
            <person name="Mitchell A."/>
            <person name="Young S.K."/>
            <person name="Zeng Q."/>
            <person name="Gargeya S."/>
            <person name="Fitzgerald M."/>
            <person name="Abouelleil A."/>
            <person name="Alvarado L."/>
            <person name="Berlin A.M."/>
            <person name="Chapman S.B."/>
            <person name="Dewar J."/>
            <person name="Goldberg J."/>
            <person name="Griggs A."/>
            <person name="Gujja S."/>
            <person name="Hansen M."/>
            <person name="Howarth C."/>
            <person name="Imamovic A."/>
            <person name="Larimer J."/>
            <person name="McCowan C."/>
            <person name="Murphy C."/>
            <person name="Pearson M."/>
            <person name="Priest M."/>
            <person name="Roberts A."/>
            <person name="Saif S."/>
            <person name="Shea T."/>
            <person name="Sykes S."/>
            <person name="Wortman J."/>
            <person name="Nusbaum C."/>
            <person name="Birren B."/>
        </authorList>
    </citation>
    <scope>NUCLEOTIDE SEQUENCE [LARGE SCALE GENOMIC DNA]</scope>
    <source>
        <strain evidence="2 3">P78048</strain>
    </source>
</reference>
<feature type="compositionally biased region" description="Basic and acidic residues" evidence="1">
    <location>
        <begin position="377"/>
        <end position="386"/>
    </location>
</feature>
<dbReference type="Pfam" id="PF10380">
    <property type="entry name" value="CRF1"/>
    <property type="match status" value="1"/>
</dbReference>
<feature type="compositionally biased region" description="Acidic residues" evidence="1">
    <location>
        <begin position="252"/>
        <end position="263"/>
    </location>
</feature>
<evidence type="ECO:0000313" key="2">
    <source>
        <dbReference type="EMBL" id="KGR08673.1"/>
    </source>
</evidence>
<evidence type="ECO:0000256" key="1">
    <source>
        <dbReference type="SAM" id="MobiDB-lite"/>
    </source>
</evidence>